<reference evidence="3" key="1">
    <citation type="submission" date="2017-02" db="UniProtKB">
        <authorList>
            <consortium name="WormBaseParasite"/>
        </authorList>
    </citation>
    <scope>IDENTIFICATION</scope>
</reference>
<accession>A0A0N4YIS9</accession>
<dbReference type="WBParaSite" id="NBR_0001683301-mRNA-1">
    <property type="protein sequence ID" value="NBR_0001683301-mRNA-1"/>
    <property type="gene ID" value="NBR_0001683301"/>
</dbReference>
<proteinExistence type="predicted"/>
<evidence type="ECO:0000313" key="1">
    <source>
        <dbReference type="EMBL" id="VDL80429.1"/>
    </source>
</evidence>
<evidence type="ECO:0000313" key="2">
    <source>
        <dbReference type="Proteomes" id="UP000271162"/>
    </source>
</evidence>
<keyword evidence="2" id="KW-1185">Reference proteome</keyword>
<name>A0A0N4YIS9_NIPBR</name>
<dbReference type="AlphaFoldDB" id="A0A0N4YIS9"/>
<dbReference type="EMBL" id="UYSL01022419">
    <property type="protein sequence ID" value="VDL80429.1"/>
    <property type="molecule type" value="Genomic_DNA"/>
</dbReference>
<evidence type="ECO:0000313" key="3">
    <source>
        <dbReference type="WBParaSite" id="NBR_0001683301-mRNA-1"/>
    </source>
</evidence>
<reference evidence="1 2" key="2">
    <citation type="submission" date="2018-11" db="EMBL/GenBank/DDBJ databases">
        <authorList>
            <consortium name="Pathogen Informatics"/>
        </authorList>
    </citation>
    <scope>NUCLEOTIDE SEQUENCE [LARGE SCALE GENOMIC DNA]</scope>
</reference>
<gene>
    <name evidence="1" type="ORF">NBR_LOCUS16834</name>
</gene>
<protein>
    <submittedName>
        <fullName evidence="3">Tick transposon</fullName>
    </submittedName>
</protein>
<organism evidence="3">
    <name type="scientific">Nippostrongylus brasiliensis</name>
    <name type="common">Rat hookworm</name>
    <dbReference type="NCBI Taxonomy" id="27835"/>
    <lineage>
        <taxon>Eukaryota</taxon>
        <taxon>Metazoa</taxon>
        <taxon>Ecdysozoa</taxon>
        <taxon>Nematoda</taxon>
        <taxon>Chromadorea</taxon>
        <taxon>Rhabditida</taxon>
        <taxon>Rhabditina</taxon>
        <taxon>Rhabditomorpha</taxon>
        <taxon>Strongyloidea</taxon>
        <taxon>Heligmosomidae</taxon>
        <taxon>Nippostrongylus</taxon>
    </lineage>
</organism>
<dbReference type="Proteomes" id="UP000271162">
    <property type="component" value="Unassembled WGS sequence"/>
</dbReference>
<sequence length="123" mass="14191">MFVLVHSFYYEWPTREFNKLRPEATAAHQSWRRSSSSPLFARERRANNLCGKRFIEHLLILCNSCILPAGSEIIKRVAHERKLSPFILPRTTPFIFESVEVSIGMTSLPPLTKDSFQKILDNG</sequence>